<evidence type="ECO:0000256" key="4">
    <source>
        <dbReference type="ARBA" id="ARBA00022737"/>
    </source>
</evidence>
<reference evidence="14" key="3">
    <citation type="submission" date="2025-09" db="UniProtKB">
        <authorList>
            <consortium name="Ensembl"/>
        </authorList>
    </citation>
    <scope>IDENTIFICATION</scope>
</reference>
<evidence type="ECO:0000256" key="11">
    <source>
        <dbReference type="PROSITE-ProRule" id="PRU00042"/>
    </source>
</evidence>
<dbReference type="Pfam" id="PF12874">
    <property type="entry name" value="zf-met"/>
    <property type="match status" value="3"/>
</dbReference>
<evidence type="ECO:0000313" key="15">
    <source>
        <dbReference type="Proteomes" id="UP000472271"/>
    </source>
</evidence>
<evidence type="ECO:0000256" key="6">
    <source>
        <dbReference type="ARBA" id="ARBA00022833"/>
    </source>
</evidence>
<dbReference type="GO" id="GO:0005694">
    <property type="term" value="C:chromosome"/>
    <property type="evidence" value="ECO:0007669"/>
    <property type="project" value="UniProtKB-ARBA"/>
</dbReference>
<feature type="compositionally biased region" description="Basic residues" evidence="12">
    <location>
        <begin position="442"/>
        <end position="452"/>
    </location>
</feature>
<comment type="subcellular location">
    <subcellularLocation>
        <location evidence="1">Nucleus</location>
    </subcellularLocation>
</comment>
<feature type="domain" description="C2H2-type" evidence="13">
    <location>
        <begin position="553"/>
        <end position="580"/>
    </location>
</feature>
<evidence type="ECO:0000256" key="8">
    <source>
        <dbReference type="ARBA" id="ARBA00023125"/>
    </source>
</evidence>
<name>A0A672ZEG9_9TELE</name>
<feature type="domain" description="C2H2-type" evidence="13">
    <location>
        <begin position="335"/>
        <end position="362"/>
    </location>
</feature>
<dbReference type="PROSITE" id="PS00028">
    <property type="entry name" value="ZINC_FINGER_C2H2_1"/>
    <property type="match status" value="10"/>
</dbReference>
<sequence>MDRHVKHLDMGLCPDEKLRGADVLQLSVVKEEVQPEQQEWSSSPDQEDPELPLIKEEQEELWTNKETDIIKFRFSPVHVKSEDDKGSDVHQLSVIKNEAPPEQQVWSPSLDHKDPEADYIKEEKDELWTNQELRGVMQQRPSSDVQHLMVVKEEAPPVQEEEDDIIKFTFNPVLVKSEYDEENAQSPKLYQRQTEENREEPDGEDSRGQSDLVMERNTGEKPFSCAVCMKCFRHKNDVRRHMATHTGEKPFSCSDCGSRFARKSHLVSHMISHTGEKPFSCSICQKCFRYKNDVRRHMATHTGEKPFHCSVCDSRFARRSHLLSHMICHSGEKPYHCSFCQKGFKRKSNVQRHMMIHTREDNSSNLDLDKHEDSDDWADGEKNAQSSQLHQRQTKENGEECDGEDGGASKPASGFHPHRQLQAQTDEQTEDSESTEEDFNNKTKHPGNRKHRLVDSSERVAKVSQKTIMAQVTNAPRDKTKNKNLTVIDVGCKTKRHHCSECGKAFEKMYFLKRHMRVHTGEKPFFCLVCDKRFTCKSNLLGHMTRHTGEKPFSCSVCHKSFRHKNSVRLHMVSHTGDKPFCCSICGIRFAMKSNLLNHMICHTGEKPFSCSVCQKRFKRKGCMRKHMLSHSENASCVGEIHTSRNLDPVKSERVGIDG</sequence>
<evidence type="ECO:0000313" key="14">
    <source>
        <dbReference type="Ensembl" id="ENSSORP00005015355.1"/>
    </source>
</evidence>
<dbReference type="GO" id="GO:0008270">
    <property type="term" value="F:zinc ion binding"/>
    <property type="evidence" value="ECO:0007669"/>
    <property type="project" value="UniProtKB-KW"/>
</dbReference>
<dbReference type="PROSITE" id="PS50157">
    <property type="entry name" value="ZINC_FINGER_C2H2_2"/>
    <property type="match status" value="10"/>
</dbReference>
<accession>A0A672ZEG9</accession>
<dbReference type="FunFam" id="3.30.160.60:FF:000100">
    <property type="entry name" value="Zinc finger 45-like"/>
    <property type="match status" value="1"/>
</dbReference>
<dbReference type="SMART" id="SM00355">
    <property type="entry name" value="ZnF_C2H2"/>
    <property type="match status" value="10"/>
</dbReference>
<dbReference type="AlphaFoldDB" id="A0A672ZEG9"/>
<feature type="region of interest" description="Disordered" evidence="12">
    <location>
        <begin position="80"/>
        <end position="112"/>
    </location>
</feature>
<evidence type="ECO:0000259" key="13">
    <source>
        <dbReference type="PROSITE" id="PS50157"/>
    </source>
</evidence>
<keyword evidence="4" id="KW-0677">Repeat</keyword>
<feature type="domain" description="C2H2-type" evidence="13">
    <location>
        <begin position="307"/>
        <end position="334"/>
    </location>
</feature>
<feature type="domain" description="C2H2-type" evidence="13">
    <location>
        <begin position="251"/>
        <end position="278"/>
    </location>
</feature>
<keyword evidence="3" id="KW-0479">Metal-binding</keyword>
<protein>
    <recommendedName>
        <fullName evidence="13">C2H2-type domain-containing protein</fullName>
    </recommendedName>
</protein>
<evidence type="ECO:0000256" key="10">
    <source>
        <dbReference type="ARBA" id="ARBA00023242"/>
    </source>
</evidence>
<evidence type="ECO:0000256" key="1">
    <source>
        <dbReference type="ARBA" id="ARBA00004123"/>
    </source>
</evidence>
<dbReference type="SUPFAM" id="SSF57667">
    <property type="entry name" value="beta-beta-alpha zinc fingers"/>
    <property type="match status" value="6"/>
</dbReference>
<organism evidence="14 15">
    <name type="scientific">Sphaeramia orbicularis</name>
    <name type="common">orbiculate cardinalfish</name>
    <dbReference type="NCBI Taxonomy" id="375764"/>
    <lineage>
        <taxon>Eukaryota</taxon>
        <taxon>Metazoa</taxon>
        <taxon>Chordata</taxon>
        <taxon>Craniata</taxon>
        <taxon>Vertebrata</taxon>
        <taxon>Euteleostomi</taxon>
        <taxon>Actinopterygii</taxon>
        <taxon>Neopterygii</taxon>
        <taxon>Teleostei</taxon>
        <taxon>Neoteleostei</taxon>
        <taxon>Acanthomorphata</taxon>
        <taxon>Gobiaria</taxon>
        <taxon>Kurtiformes</taxon>
        <taxon>Apogonoidei</taxon>
        <taxon>Apogonidae</taxon>
        <taxon>Apogoninae</taxon>
        <taxon>Sphaeramia</taxon>
    </lineage>
</organism>
<feature type="region of interest" description="Disordered" evidence="12">
    <location>
        <begin position="357"/>
        <end position="460"/>
    </location>
</feature>
<reference evidence="14" key="1">
    <citation type="submission" date="2019-06" db="EMBL/GenBank/DDBJ databases">
        <authorList>
            <consortium name="Wellcome Sanger Institute Data Sharing"/>
        </authorList>
    </citation>
    <scope>NUCLEOTIDE SEQUENCE [LARGE SCALE GENOMIC DNA]</scope>
</reference>
<dbReference type="Proteomes" id="UP000472271">
    <property type="component" value="Chromosome 11"/>
</dbReference>
<keyword evidence="7" id="KW-0805">Transcription regulation</keyword>
<reference evidence="14" key="2">
    <citation type="submission" date="2025-08" db="UniProtKB">
        <authorList>
            <consortium name="Ensembl"/>
        </authorList>
    </citation>
    <scope>IDENTIFICATION</scope>
</reference>
<feature type="domain" description="C2H2-type" evidence="13">
    <location>
        <begin position="279"/>
        <end position="306"/>
    </location>
</feature>
<evidence type="ECO:0000256" key="2">
    <source>
        <dbReference type="ARBA" id="ARBA00006991"/>
    </source>
</evidence>
<dbReference type="PANTHER" id="PTHR24393">
    <property type="entry name" value="ZINC FINGER PROTEIN"/>
    <property type="match status" value="1"/>
</dbReference>
<feature type="region of interest" description="Disordered" evidence="12">
    <location>
        <begin position="180"/>
        <end position="215"/>
    </location>
</feature>
<keyword evidence="10" id="KW-0539">Nucleus</keyword>
<dbReference type="FunFam" id="3.30.160.60:FF:000275">
    <property type="entry name" value="zinc finger protein 90 homolog"/>
    <property type="match status" value="1"/>
</dbReference>
<dbReference type="PANTHER" id="PTHR24393:SF15">
    <property type="entry name" value="IP01243P-RELATED"/>
    <property type="match status" value="1"/>
</dbReference>
<evidence type="ECO:0000256" key="9">
    <source>
        <dbReference type="ARBA" id="ARBA00023163"/>
    </source>
</evidence>
<keyword evidence="9" id="KW-0804">Transcription</keyword>
<evidence type="ECO:0000256" key="5">
    <source>
        <dbReference type="ARBA" id="ARBA00022771"/>
    </source>
</evidence>
<dbReference type="FunFam" id="3.30.160.60:FF:000358">
    <property type="entry name" value="zinc finger protein 24"/>
    <property type="match status" value="1"/>
</dbReference>
<comment type="similarity">
    <text evidence="2">Belongs to the krueppel C2H2-type zinc-finger protein family.</text>
</comment>
<keyword evidence="6" id="KW-0862">Zinc</keyword>
<dbReference type="InterPro" id="IPR036236">
    <property type="entry name" value="Znf_C2H2_sf"/>
</dbReference>
<keyword evidence="15" id="KW-1185">Reference proteome</keyword>
<keyword evidence="8" id="KW-0238">DNA-binding</keyword>
<feature type="domain" description="C2H2-type" evidence="13">
    <location>
        <begin position="497"/>
        <end position="524"/>
    </location>
</feature>
<feature type="domain" description="C2H2-type" evidence="13">
    <location>
        <begin position="581"/>
        <end position="608"/>
    </location>
</feature>
<feature type="compositionally biased region" description="Acidic residues" evidence="12">
    <location>
        <begin position="427"/>
        <end position="438"/>
    </location>
</feature>
<keyword evidence="5 11" id="KW-0863">Zinc-finger</keyword>
<dbReference type="FunFam" id="3.30.160.60:FF:000739">
    <property type="entry name" value="Zgc:171418 protein"/>
    <property type="match status" value="1"/>
</dbReference>
<dbReference type="InParanoid" id="A0A672ZEG9"/>
<dbReference type="InterPro" id="IPR013087">
    <property type="entry name" value="Znf_C2H2_type"/>
</dbReference>
<dbReference type="FunFam" id="3.30.160.60:FF:001732">
    <property type="entry name" value="Zgc:162936"/>
    <property type="match status" value="2"/>
</dbReference>
<dbReference type="FunFam" id="3.30.160.60:FF:001498">
    <property type="entry name" value="Zinc finger protein 404"/>
    <property type="match status" value="1"/>
</dbReference>
<feature type="region of interest" description="Disordered" evidence="12">
    <location>
        <begin position="32"/>
        <end position="54"/>
    </location>
</feature>
<dbReference type="GO" id="GO:0001228">
    <property type="term" value="F:DNA-binding transcription activator activity, RNA polymerase II-specific"/>
    <property type="evidence" value="ECO:0007669"/>
    <property type="project" value="TreeGrafter"/>
</dbReference>
<dbReference type="FunFam" id="3.30.160.60:FF:001119">
    <property type="entry name" value="zinc finger protein 408"/>
    <property type="match status" value="1"/>
</dbReference>
<feature type="compositionally biased region" description="Basic and acidic residues" evidence="12">
    <location>
        <begin position="357"/>
        <end position="373"/>
    </location>
</feature>
<evidence type="ECO:0000256" key="3">
    <source>
        <dbReference type="ARBA" id="ARBA00022723"/>
    </source>
</evidence>
<feature type="domain" description="C2H2-type" evidence="13">
    <location>
        <begin position="609"/>
        <end position="636"/>
    </location>
</feature>
<dbReference type="Pfam" id="PF00096">
    <property type="entry name" value="zf-C2H2"/>
    <property type="match status" value="6"/>
</dbReference>
<evidence type="ECO:0000256" key="7">
    <source>
        <dbReference type="ARBA" id="ARBA00023015"/>
    </source>
</evidence>
<feature type="domain" description="C2H2-type" evidence="13">
    <location>
        <begin position="223"/>
        <end position="250"/>
    </location>
</feature>
<dbReference type="FunFam" id="3.30.160.60:FF:000624">
    <property type="entry name" value="zinc finger protein 697"/>
    <property type="match status" value="1"/>
</dbReference>
<feature type="domain" description="C2H2-type" evidence="13">
    <location>
        <begin position="525"/>
        <end position="552"/>
    </location>
</feature>
<dbReference type="GO" id="GO:0000978">
    <property type="term" value="F:RNA polymerase II cis-regulatory region sequence-specific DNA binding"/>
    <property type="evidence" value="ECO:0007669"/>
    <property type="project" value="TreeGrafter"/>
</dbReference>
<proteinExistence type="inferred from homology"/>
<dbReference type="Ensembl" id="ENSSORT00005015846.1">
    <property type="protein sequence ID" value="ENSSORP00005015355.1"/>
    <property type="gene ID" value="ENSSORG00005007797.1"/>
</dbReference>
<dbReference type="Gene3D" id="3.30.160.60">
    <property type="entry name" value="Classic Zinc Finger"/>
    <property type="match status" value="10"/>
</dbReference>
<dbReference type="FunFam" id="3.30.160.60:FF:000414">
    <property type="entry name" value="Zinc finger protein 398"/>
    <property type="match status" value="1"/>
</dbReference>
<feature type="compositionally biased region" description="Basic and acidic residues" evidence="12">
    <location>
        <begin position="204"/>
        <end position="215"/>
    </location>
</feature>
<evidence type="ECO:0000256" key="12">
    <source>
        <dbReference type="SAM" id="MobiDB-lite"/>
    </source>
</evidence>
<dbReference type="GO" id="GO:0005634">
    <property type="term" value="C:nucleus"/>
    <property type="evidence" value="ECO:0007669"/>
    <property type="project" value="UniProtKB-SubCell"/>
</dbReference>